<dbReference type="Proteomes" id="UP000298663">
    <property type="component" value="Unassembled WGS sequence"/>
</dbReference>
<organism evidence="2 3">
    <name type="scientific">Steinernema carpocapsae</name>
    <name type="common">Entomopathogenic nematode</name>
    <dbReference type="NCBI Taxonomy" id="34508"/>
    <lineage>
        <taxon>Eukaryota</taxon>
        <taxon>Metazoa</taxon>
        <taxon>Ecdysozoa</taxon>
        <taxon>Nematoda</taxon>
        <taxon>Chromadorea</taxon>
        <taxon>Rhabditida</taxon>
        <taxon>Tylenchina</taxon>
        <taxon>Panagrolaimomorpha</taxon>
        <taxon>Strongyloidoidea</taxon>
        <taxon>Steinernematidae</taxon>
        <taxon>Steinernema</taxon>
    </lineage>
</organism>
<name>A0A4U5MVH9_STECR</name>
<proteinExistence type="predicted"/>
<feature type="region of interest" description="Disordered" evidence="1">
    <location>
        <begin position="1"/>
        <end position="26"/>
    </location>
</feature>
<reference evidence="2 3" key="1">
    <citation type="journal article" date="2015" name="Genome Biol.">
        <title>Comparative genomics of Steinernema reveals deeply conserved gene regulatory networks.</title>
        <authorList>
            <person name="Dillman A.R."/>
            <person name="Macchietto M."/>
            <person name="Porter C.F."/>
            <person name="Rogers A."/>
            <person name="Williams B."/>
            <person name="Antoshechkin I."/>
            <person name="Lee M.M."/>
            <person name="Goodwin Z."/>
            <person name="Lu X."/>
            <person name="Lewis E.E."/>
            <person name="Goodrich-Blair H."/>
            <person name="Stock S.P."/>
            <person name="Adams B.J."/>
            <person name="Sternberg P.W."/>
            <person name="Mortazavi A."/>
        </authorList>
    </citation>
    <scope>NUCLEOTIDE SEQUENCE [LARGE SCALE GENOMIC DNA]</scope>
    <source>
        <strain evidence="2 3">ALL</strain>
    </source>
</reference>
<protein>
    <submittedName>
        <fullName evidence="2">Uncharacterized protein</fullName>
    </submittedName>
</protein>
<evidence type="ECO:0000313" key="3">
    <source>
        <dbReference type="Proteomes" id="UP000298663"/>
    </source>
</evidence>
<sequence length="305" mass="34945">MQITRITHRGINQPQRAEHQVLGPKKERKKSLCLTPKSIFAATEQDLPILSAMTIAVKSGHDYLITQYGPNETYGTSMHGDKQLTFSKSVQLYRRHKQALYKLLIHKCPVLCQKPDIVKENVLSSVTFLYNNICSTYCNMTVNSDHKRIYRAPNFYFDLDFNSMINFVLSAVDQQVTPAQAYTICDLARNQLDYYHYILNTVQVFAKEVLKSDEDLAALLVIAIVHSCKNDPMAQDVIPTLMNVWKELDVFYRRSHRDPALVGNLFMLFSSIVTASNQHAQFVLQLMSFLESSARNPVIRGFRPF</sequence>
<dbReference type="OrthoDB" id="9996608at2759"/>
<comment type="caution">
    <text evidence="2">The sequence shown here is derived from an EMBL/GenBank/DDBJ whole genome shotgun (WGS) entry which is preliminary data.</text>
</comment>
<dbReference type="AlphaFoldDB" id="A0A4U5MVH9"/>
<dbReference type="EMBL" id="AZBU02000006">
    <property type="protein sequence ID" value="TKR73820.1"/>
    <property type="molecule type" value="Genomic_DNA"/>
</dbReference>
<feature type="compositionally biased region" description="Polar residues" evidence="1">
    <location>
        <begin position="1"/>
        <end position="15"/>
    </location>
</feature>
<gene>
    <name evidence="2" type="ORF">L596_021085</name>
</gene>
<evidence type="ECO:0000313" key="2">
    <source>
        <dbReference type="EMBL" id="TKR73820.1"/>
    </source>
</evidence>
<keyword evidence="3" id="KW-1185">Reference proteome</keyword>
<reference evidence="2 3" key="2">
    <citation type="journal article" date="2019" name="G3 (Bethesda)">
        <title>Hybrid Assembly of the Genome of the Entomopathogenic Nematode Steinernema carpocapsae Identifies the X-Chromosome.</title>
        <authorList>
            <person name="Serra L."/>
            <person name="Macchietto M."/>
            <person name="Macias-Munoz A."/>
            <person name="McGill C.J."/>
            <person name="Rodriguez I.M."/>
            <person name="Rodriguez B."/>
            <person name="Murad R."/>
            <person name="Mortazavi A."/>
        </authorList>
    </citation>
    <scope>NUCLEOTIDE SEQUENCE [LARGE SCALE GENOMIC DNA]</scope>
    <source>
        <strain evidence="2 3">ALL</strain>
    </source>
</reference>
<accession>A0A4U5MVH9</accession>
<evidence type="ECO:0000256" key="1">
    <source>
        <dbReference type="SAM" id="MobiDB-lite"/>
    </source>
</evidence>